<name>A0A8J7LZE3_9BACT</name>
<dbReference type="AlphaFoldDB" id="A0A8J7LZE3"/>
<reference evidence="2" key="1">
    <citation type="submission" date="2020-12" db="EMBL/GenBank/DDBJ databases">
        <title>Geomonas sp. Red875, isolated from river sediment.</title>
        <authorList>
            <person name="Xu Z."/>
            <person name="Zhang Z."/>
            <person name="Masuda Y."/>
            <person name="Itoh H."/>
            <person name="Senoo K."/>
        </authorList>
    </citation>
    <scope>NUCLEOTIDE SEQUENCE</scope>
    <source>
        <strain evidence="2">Red875</strain>
    </source>
</reference>
<keyword evidence="1" id="KW-1133">Transmembrane helix</keyword>
<sequence>MSEKVLEILFVLVFFVVPGVVGARQAWSKGRNWLVWLVLCFCFPPTLMVCLFQSPVKEVPGQYRKCPKCGEFLKWREPSCKYCQAEIS</sequence>
<protein>
    <recommendedName>
        <fullName evidence="4">Zinc ribbon domain-containing protein</fullName>
    </recommendedName>
</protein>
<dbReference type="EMBL" id="JAEMHM010000013">
    <property type="protein sequence ID" value="MBJ6726271.1"/>
    <property type="molecule type" value="Genomic_DNA"/>
</dbReference>
<evidence type="ECO:0000256" key="1">
    <source>
        <dbReference type="SAM" id="Phobius"/>
    </source>
</evidence>
<proteinExistence type="predicted"/>
<organism evidence="2 3">
    <name type="scientific">Geomesophilobacter sediminis</name>
    <dbReference type="NCBI Taxonomy" id="2798584"/>
    <lineage>
        <taxon>Bacteria</taxon>
        <taxon>Pseudomonadati</taxon>
        <taxon>Thermodesulfobacteriota</taxon>
        <taxon>Desulfuromonadia</taxon>
        <taxon>Geobacterales</taxon>
        <taxon>Geobacteraceae</taxon>
        <taxon>Geomesophilobacter</taxon>
    </lineage>
</organism>
<evidence type="ECO:0008006" key="4">
    <source>
        <dbReference type="Google" id="ProtNLM"/>
    </source>
</evidence>
<feature type="transmembrane region" description="Helical" evidence="1">
    <location>
        <begin position="33"/>
        <end position="52"/>
    </location>
</feature>
<dbReference type="RefSeq" id="WP_199385158.1">
    <property type="nucleotide sequence ID" value="NZ_JAEMHM010000013.1"/>
</dbReference>
<gene>
    <name evidence="2" type="ORF">JFN93_16275</name>
</gene>
<accession>A0A8J7LZE3</accession>
<keyword evidence="1" id="KW-0472">Membrane</keyword>
<evidence type="ECO:0000313" key="3">
    <source>
        <dbReference type="Proteomes" id="UP000636888"/>
    </source>
</evidence>
<keyword evidence="3" id="KW-1185">Reference proteome</keyword>
<dbReference type="Proteomes" id="UP000636888">
    <property type="component" value="Unassembled WGS sequence"/>
</dbReference>
<keyword evidence="1" id="KW-0812">Transmembrane</keyword>
<comment type="caution">
    <text evidence="2">The sequence shown here is derived from an EMBL/GenBank/DDBJ whole genome shotgun (WGS) entry which is preliminary data.</text>
</comment>
<evidence type="ECO:0000313" key="2">
    <source>
        <dbReference type="EMBL" id="MBJ6726271.1"/>
    </source>
</evidence>